<comment type="caution">
    <text evidence="2">The sequence shown here is derived from an EMBL/GenBank/DDBJ whole genome shotgun (WGS) entry which is preliminary data.</text>
</comment>
<dbReference type="OrthoDB" id="9514740at2759"/>
<sequence length="281" mass="32114">MTSGQYAEYFEAQDYDFIFEHSGQNWNDTARLVNLDDDDPYYQLVEKTFENNWEHTNKPMPSVYAVYRILTPEYNLATYKAYRSFYSKLYYKGLHLLTANSFAEQEWQKTSANLVPQIKETRSSSFTARIDFVGSGKVPQNFAFAIFPIVDCVPSFATPLMSIPLARSIPSEEADDYSCTTTAQGDEMEVMLVCRVVVGRPWIREHDAPELTKAPWGYHSVIGVPGGRLNYPETIVYDNDAIRPAFLVMYGSFEEDSEEDSEEDLEEGSEEGSEEEDSEED</sequence>
<organism evidence="2 3">
    <name type="scientific">Tricholomella constricta</name>
    <dbReference type="NCBI Taxonomy" id="117010"/>
    <lineage>
        <taxon>Eukaryota</taxon>
        <taxon>Fungi</taxon>
        <taxon>Dikarya</taxon>
        <taxon>Basidiomycota</taxon>
        <taxon>Agaricomycotina</taxon>
        <taxon>Agaricomycetes</taxon>
        <taxon>Agaricomycetidae</taxon>
        <taxon>Agaricales</taxon>
        <taxon>Tricholomatineae</taxon>
        <taxon>Lyophyllaceae</taxon>
        <taxon>Tricholomella</taxon>
    </lineage>
</organism>
<accession>A0A8H5LUY1</accession>
<dbReference type="SUPFAM" id="SSF56399">
    <property type="entry name" value="ADP-ribosylation"/>
    <property type="match status" value="1"/>
</dbReference>
<dbReference type="Proteomes" id="UP000565441">
    <property type="component" value="Unassembled WGS sequence"/>
</dbReference>
<reference evidence="2 3" key="1">
    <citation type="journal article" date="2020" name="ISME J.">
        <title>Uncovering the hidden diversity of litter-decomposition mechanisms in mushroom-forming fungi.</title>
        <authorList>
            <person name="Floudas D."/>
            <person name="Bentzer J."/>
            <person name="Ahren D."/>
            <person name="Johansson T."/>
            <person name="Persson P."/>
            <person name="Tunlid A."/>
        </authorList>
    </citation>
    <scope>NUCLEOTIDE SEQUENCE [LARGE SCALE GENOMIC DNA]</scope>
    <source>
        <strain evidence="2 3">CBS 661.87</strain>
    </source>
</reference>
<evidence type="ECO:0000313" key="2">
    <source>
        <dbReference type="EMBL" id="KAF5370448.1"/>
    </source>
</evidence>
<evidence type="ECO:0000313" key="3">
    <source>
        <dbReference type="Proteomes" id="UP000565441"/>
    </source>
</evidence>
<dbReference type="Gene3D" id="3.90.228.10">
    <property type="match status" value="1"/>
</dbReference>
<dbReference type="EMBL" id="JAACJP010000052">
    <property type="protein sequence ID" value="KAF5370448.1"/>
    <property type="molecule type" value="Genomic_DNA"/>
</dbReference>
<protein>
    <submittedName>
        <fullName evidence="2">Uncharacterized protein</fullName>
    </submittedName>
</protein>
<name>A0A8H5LUY1_9AGAR</name>
<feature type="region of interest" description="Disordered" evidence="1">
    <location>
        <begin position="252"/>
        <end position="281"/>
    </location>
</feature>
<dbReference type="AlphaFoldDB" id="A0A8H5LUY1"/>
<feature type="compositionally biased region" description="Acidic residues" evidence="1">
    <location>
        <begin position="253"/>
        <end position="281"/>
    </location>
</feature>
<gene>
    <name evidence="2" type="ORF">D9615_009725</name>
</gene>
<evidence type="ECO:0000256" key="1">
    <source>
        <dbReference type="SAM" id="MobiDB-lite"/>
    </source>
</evidence>
<proteinExistence type="predicted"/>
<keyword evidence="3" id="KW-1185">Reference proteome</keyword>